<dbReference type="OrthoDB" id="997510at2759"/>
<dbReference type="AlphaFoldDB" id="A0A5B6UTZ3"/>
<comment type="caution">
    <text evidence="1">The sequence shown here is derived from an EMBL/GenBank/DDBJ whole genome shotgun (WGS) entry which is preliminary data.</text>
</comment>
<gene>
    <name evidence="1" type="ORF">EPI10_027372</name>
</gene>
<proteinExistence type="predicted"/>
<dbReference type="PANTHER" id="PTHR48475:SF1">
    <property type="entry name" value="RNASE H TYPE-1 DOMAIN-CONTAINING PROTEIN"/>
    <property type="match status" value="1"/>
</dbReference>
<name>A0A5B6UTZ3_9ROSI</name>
<accession>A0A5B6UTZ3</accession>
<evidence type="ECO:0000313" key="1">
    <source>
        <dbReference type="EMBL" id="KAA3460738.1"/>
    </source>
</evidence>
<dbReference type="EMBL" id="SMMG02000009">
    <property type="protein sequence ID" value="KAA3460738.1"/>
    <property type="molecule type" value="Genomic_DNA"/>
</dbReference>
<protein>
    <submittedName>
        <fullName evidence="1">Polygalacturonase-like</fullName>
    </submittedName>
</protein>
<organism evidence="1 2">
    <name type="scientific">Gossypium australe</name>
    <dbReference type="NCBI Taxonomy" id="47621"/>
    <lineage>
        <taxon>Eukaryota</taxon>
        <taxon>Viridiplantae</taxon>
        <taxon>Streptophyta</taxon>
        <taxon>Embryophyta</taxon>
        <taxon>Tracheophyta</taxon>
        <taxon>Spermatophyta</taxon>
        <taxon>Magnoliopsida</taxon>
        <taxon>eudicotyledons</taxon>
        <taxon>Gunneridae</taxon>
        <taxon>Pentapetalae</taxon>
        <taxon>rosids</taxon>
        <taxon>malvids</taxon>
        <taxon>Malvales</taxon>
        <taxon>Malvaceae</taxon>
        <taxon>Malvoideae</taxon>
        <taxon>Gossypium</taxon>
    </lineage>
</organism>
<dbReference type="PANTHER" id="PTHR48475">
    <property type="entry name" value="RIBONUCLEASE H"/>
    <property type="match status" value="1"/>
</dbReference>
<evidence type="ECO:0000313" key="2">
    <source>
        <dbReference type="Proteomes" id="UP000325315"/>
    </source>
</evidence>
<dbReference type="Proteomes" id="UP000325315">
    <property type="component" value="Unassembled WGS sequence"/>
</dbReference>
<sequence length="60" mass="6823">MESTALNGRMARWKILLSEFDIVYAVKGSAIADFLASRALEDYEPVNFDFLNEDLMYVAT</sequence>
<reference evidence="2" key="1">
    <citation type="journal article" date="2019" name="Plant Biotechnol. J.">
        <title>Genome sequencing of the Australian wild diploid species Gossypium australe highlights disease resistance and delayed gland morphogenesis.</title>
        <authorList>
            <person name="Cai Y."/>
            <person name="Cai X."/>
            <person name="Wang Q."/>
            <person name="Wang P."/>
            <person name="Zhang Y."/>
            <person name="Cai C."/>
            <person name="Xu Y."/>
            <person name="Wang K."/>
            <person name="Zhou Z."/>
            <person name="Wang C."/>
            <person name="Geng S."/>
            <person name="Li B."/>
            <person name="Dong Q."/>
            <person name="Hou Y."/>
            <person name="Wang H."/>
            <person name="Ai P."/>
            <person name="Liu Z."/>
            <person name="Yi F."/>
            <person name="Sun M."/>
            <person name="An G."/>
            <person name="Cheng J."/>
            <person name="Zhang Y."/>
            <person name="Shi Q."/>
            <person name="Xie Y."/>
            <person name="Shi X."/>
            <person name="Chang Y."/>
            <person name="Huang F."/>
            <person name="Chen Y."/>
            <person name="Hong S."/>
            <person name="Mi L."/>
            <person name="Sun Q."/>
            <person name="Zhang L."/>
            <person name="Zhou B."/>
            <person name="Peng R."/>
            <person name="Zhang X."/>
            <person name="Liu F."/>
        </authorList>
    </citation>
    <scope>NUCLEOTIDE SEQUENCE [LARGE SCALE GENOMIC DNA]</scope>
    <source>
        <strain evidence="2">cv. PA1801</strain>
    </source>
</reference>
<keyword evidence="2" id="KW-1185">Reference proteome</keyword>